<organism evidence="1 2">
    <name type="scientific">Pomacea canaliculata</name>
    <name type="common">Golden apple snail</name>
    <dbReference type="NCBI Taxonomy" id="400727"/>
    <lineage>
        <taxon>Eukaryota</taxon>
        <taxon>Metazoa</taxon>
        <taxon>Spiralia</taxon>
        <taxon>Lophotrochozoa</taxon>
        <taxon>Mollusca</taxon>
        <taxon>Gastropoda</taxon>
        <taxon>Caenogastropoda</taxon>
        <taxon>Architaenioglossa</taxon>
        <taxon>Ampullarioidea</taxon>
        <taxon>Ampullariidae</taxon>
        <taxon>Pomacea</taxon>
    </lineage>
</organism>
<sequence>MQTQRKGDLNPQPPIPAVFHHRRTRDLEIEHYTANMVASSYTAVIGDTSTSNNRPNAFH</sequence>
<evidence type="ECO:0000313" key="1">
    <source>
        <dbReference type="EMBL" id="PVD39375.1"/>
    </source>
</evidence>
<proteinExistence type="predicted"/>
<dbReference type="AlphaFoldDB" id="A0A2T7Q120"/>
<dbReference type="EMBL" id="PZQS01000001">
    <property type="protein sequence ID" value="PVD39375.1"/>
    <property type="molecule type" value="Genomic_DNA"/>
</dbReference>
<dbReference type="Proteomes" id="UP000245119">
    <property type="component" value="Linkage Group LG1"/>
</dbReference>
<name>A0A2T7Q120_POMCA</name>
<reference evidence="1 2" key="1">
    <citation type="submission" date="2018-04" db="EMBL/GenBank/DDBJ databases">
        <title>The genome of golden apple snail Pomacea canaliculata provides insight into stress tolerance and invasive adaptation.</title>
        <authorList>
            <person name="Liu C."/>
            <person name="Liu B."/>
            <person name="Ren Y."/>
            <person name="Zhang Y."/>
            <person name="Wang H."/>
            <person name="Li S."/>
            <person name="Jiang F."/>
            <person name="Yin L."/>
            <person name="Zhang G."/>
            <person name="Qian W."/>
            <person name="Fan W."/>
        </authorList>
    </citation>
    <scope>NUCLEOTIDE SEQUENCE [LARGE SCALE GENOMIC DNA]</scope>
    <source>
        <strain evidence="1">SZHN2017</strain>
        <tissue evidence="1">Muscle</tissue>
    </source>
</reference>
<evidence type="ECO:0000313" key="2">
    <source>
        <dbReference type="Proteomes" id="UP000245119"/>
    </source>
</evidence>
<comment type="caution">
    <text evidence="1">The sequence shown here is derived from an EMBL/GenBank/DDBJ whole genome shotgun (WGS) entry which is preliminary data.</text>
</comment>
<keyword evidence="2" id="KW-1185">Reference proteome</keyword>
<accession>A0A2T7Q120</accession>
<protein>
    <submittedName>
        <fullName evidence="1">Uncharacterized protein</fullName>
    </submittedName>
</protein>
<gene>
    <name evidence="1" type="ORF">C0Q70_02005</name>
</gene>